<evidence type="ECO:0000256" key="1">
    <source>
        <dbReference type="ARBA" id="ARBA00006484"/>
    </source>
</evidence>
<evidence type="ECO:0000256" key="2">
    <source>
        <dbReference type="ARBA" id="ARBA00023002"/>
    </source>
</evidence>
<comment type="similarity">
    <text evidence="1">Belongs to the short-chain dehydrogenases/reductases (SDR) family.</text>
</comment>
<organism evidence="4 5">
    <name type="scientific">Sphingorhabdus lutea</name>
    <dbReference type="NCBI Taxonomy" id="1913578"/>
    <lineage>
        <taxon>Bacteria</taxon>
        <taxon>Pseudomonadati</taxon>
        <taxon>Pseudomonadota</taxon>
        <taxon>Alphaproteobacteria</taxon>
        <taxon>Sphingomonadales</taxon>
        <taxon>Sphingomonadaceae</taxon>
        <taxon>Sphingorhabdus</taxon>
    </lineage>
</organism>
<evidence type="ECO:0000313" key="4">
    <source>
        <dbReference type="EMBL" id="APG61967.1"/>
    </source>
</evidence>
<dbReference type="EMBL" id="CP018154">
    <property type="protein sequence ID" value="APG61967.1"/>
    <property type="molecule type" value="Genomic_DNA"/>
</dbReference>
<dbReference type="PANTHER" id="PTHR24320">
    <property type="entry name" value="RETINOL DEHYDROGENASE"/>
    <property type="match status" value="1"/>
</dbReference>
<name>A0A1L3JA15_9SPHN</name>
<dbReference type="AlphaFoldDB" id="A0A1L3JA15"/>
<dbReference type="InterPro" id="IPR002347">
    <property type="entry name" value="SDR_fam"/>
</dbReference>
<reference evidence="4 5" key="1">
    <citation type="submission" date="2016-11" db="EMBL/GenBank/DDBJ databases">
        <title>Sphingorhabdus sp. LPB0140, isolated from marine environment.</title>
        <authorList>
            <person name="Kim E."/>
            <person name="Yi H."/>
        </authorList>
    </citation>
    <scope>NUCLEOTIDE SEQUENCE [LARGE SCALE GENOMIC DNA]</scope>
    <source>
        <strain evidence="4 5">LPB0140</strain>
    </source>
</reference>
<evidence type="ECO:0000313" key="5">
    <source>
        <dbReference type="Proteomes" id="UP000242561"/>
    </source>
</evidence>
<proteinExistence type="inferred from homology"/>
<sequence length="323" mass="34525">MAAADQAPIGSGFVPKSEPEQILENIDLTGKVAIVTGGYSGIGIEAVRALAAKGAKTFIPARRADIAAQAAKDIKGDIHVIPMDLGDLSTIKPMADAITKQAGKVDILINNAAIMANPETRVGPGWESQFGVNHMGHFAMTKALMPLLAKGENVRVISLSSVAHRRRDMQWDDIHFNNTPYDKWEAYAQAKTANSLFAVGLNKRLAEIGGRAFAVHPGGILTPLQRHLSTEEQIALGWLDKDGNLNPDVAAIFKTPAQGCTTSLWAATSPLLADKGGLYCEDCDIAPLAHDDLPFYLGVAPWAVDDEGAERLWQISEDLLASA</sequence>
<dbReference type="Pfam" id="PF00106">
    <property type="entry name" value="adh_short"/>
    <property type="match status" value="1"/>
</dbReference>
<dbReference type="SUPFAM" id="SSF51735">
    <property type="entry name" value="NAD(P)-binding Rossmann-fold domains"/>
    <property type="match status" value="1"/>
</dbReference>
<keyword evidence="5" id="KW-1185">Reference proteome</keyword>
<dbReference type="RefSeq" id="WP_072558615.1">
    <property type="nucleotide sequence ID" value="NZ_CP018154.1"/>
</dbReference>
<dbReference type="InterPro" id="IPR036291">
    <property type="entry name" value="NAD(P)-bd_dom_sf"/>
</dbReference>
<dbReference type="PRINTS" id="PR00081">
    <property type="entry name" value="GDHRDH"/>
</dbReference>
<dbReference type="Gene3D" id="3.40.50.720">
    <property type="entry name" value="NAD(P)-binding Rossmann-like Domain"/>
    <property type="match status" value="1"/>
</dbReference>
<dbReference type="STRING" id="1913578.LPB140_03020"/>
<dbReference type="FunFam" id="3.40.50.720:FF:000594">
    <property type="entry name" value="Short-chain oxidoreductase"/>
    <property type="match status" value="1"/>
</dbReference>
<gene>
    <name evidence="4" type="ORF">LPB140_03020</name>
</gene>
<dbReference type="OrthoDB" id="109589at2"/>
<dbReference type="NCBIfam" id="NF004845">
    <property type="entry name" value="PRK06196.1"/>
    <property type="match status" value="1"/>
</dbReference>
<evidence type="ECO:0000256" key="3">
    <source>
        <dbReference type="ARBA" id="ARBA00071493"/>
    </source>
</evidence>
<dbReference type="GO" id="GO:0016491">
    <property type="term" value="F:oxidoreductase activity"/>
    <property type="evidence" value="ECO:0007669"/>
    <property type="project" value="UniProtKB-KW"/>
</dbReference>
<dbReference type="KEGG" id="sphl:LPB140_03020"/>
<accession>A0A1L3JA15</accession>
<keyword evidence="2" id="KW-0560">Oxidoreductase</keyword>
<dbReference type="PANTHER" id="PTHR24320:SF272">
    <property type="entry name" value="NAD(P)-BINDING ROSSMANN-FOLD SUPERFAMILY PROTEIN"/>
    <property type="match status" value="1"/>
</dbReference>
<dbReference type="Proteomes" id="UP000242561">
    <property type="component" value="Chromosome"/>
</dbReference>
<protein>
    <recommendedName>
        <fullName evidence="3">Probable oxidoreductase</fullName>
    </recommendedName>
</protein>